<protein>
    <submittedName>
        <fullName evidence="1">Uncharacterized protein</fullName>
    </submittedName>
</protein>
<accession>A0A6N8IYV6</accession>
<dbReference type="Proteomes" id="UP000469385">
    <property type="component" value="Unassembled WGS sequence"/>
</dbReference>
<organism evidence="1 2">
    <name type="scientific">Ramlibacter pinisoli</name>
    <dbReference type="NCBI Taxonomy" id="2682844"/>
    <lineage>
        <taxon>Bacteria</taxon>
        <taxon>Pseudomonadati</taxon>
        <taxon>Pseudomonadota</taxon>
        <taxon>Betaproteobacteria</taxon>
        <taxon>Burkholderiales</taxon>
        <taxon>Comamonadaceae</taxon>
        <taxon>Ramlibacter</taxon>
    </lineage>
</organism>
<evidence type="ECO:0000313" key="2">
    <source>
        <dbReference type="Proteomes" id="UP000469385"/>
    </source>
</evidence>
<sequence length="106" mass="10574">MHTPLTIKDLSTSTDLDRKAMSAVHGGQDNQALGTSQSNGQAMFTAANIGNGSIFGGPVDIQSDNTFNQDATNTNTSANVDALLAGLGIGGIGGGVRGRGRAGGGR</sequence>
<reference evidence="1 2" key="1">
    <citation type="submission" date="2019-12" db="EMBL/GenBank/DDBJ databases">
        <authorList>
            <person name="Huq M.A."/>
        </authorList>
    </citation>
    <scope>NUCLEOTIDE SEQUENCE [LARGE SCALE GENOMIC DNA]</scope>
    <source>
        <strain evidence="1 2">MAH-25</strain>
    </source>
</reference>
<dbReference type="EMBL" id="WSEL01000009">
    <property type="protein sequence ID" value="MVQ32017.1"/>
    <property type="molecule type" value="Genomic_DNA"/>
</dbReference>
<keyword evidence="2" id="KW-1185">Reference proteome</keyword>
<dbReference type="AlphaFoldDB" id="A0A6N8IYV6"/>
<evidence type="ECO:0000313" key="1">
    <source>
        <dbReference type="EMBL" id="MVQ32017.1"/>
    </source>
</evidence>
<dbReference type="RefSeq" id="WP_157400011.1">
    <property type="nucleotide sequence ID" value="NZ_WSEL01000009.1"/>
</dbReference>
<comment type="caution">
    <text evidence="1">The sequence shown here is derived from an EMBL/GenBank/DDBJ whole genome shotgun (WGS) entry which is preliminary data.</text>
</comment>
<gene>
    <name evidence="1" type="ORF">GON04_21335</name>
</gene>
<name>A0A6N8IYV6_9BURK</name>
<proteinExistence type="predicted"/>